<feature type="transmembrane region" description="Helical" evidence="12">
    <location>
        <begin position="163"/>
        <end position="187"/>
    </location>
</feature>
<dbReference type="InterPro" id="IPR050324">
    <property type="entry name" value="CDP-alcohol_PTase-I"/>
</dbReference>
<reference evidence="13 14" key="1">
    <citation type="submission" date="2019-06" db="EMBL/GenBank/DDBJ databases">
        <authorList>
            <person name="Li F."/>
        </authorList>
    </citation>
    <scope>NUCLEOTIDE SEQUENCE [LARGE SCALE GENOMIC DNA]</scope>
    <source>
        <strain evidence="13 14">10F1D-1</strain>
    </source>
</reference>
<feature type="transmembrane region" description="Helical" evidence="12">
    <location>
        <begin position="114"/>
        <end position="133"/>
    </location>
</feature>
<evidence type="ECO:0000256" key="4">
    <source>
        <dbReference type="ARBA" id="ARBA00022679"/>
    </source>
</evidence>
<evidence type="ECO:0000256" key="10">
    <source>
        <dbReference type="ARBA" id="ARBA00023264"/>
    </source>
</evidence>
<accession>A0A506Y2Z7</accession>
<dbReference type="InterPro" id="IPR048254">
    <property type="entry name" value="CDP_ALCOHOL_P_TRANSF_CS"/>
</dbReference>
<dbReference type="InterPro" id="IPR000462">
    <property type="entry name" value="CDP-OH_P_trans"/>
</dbReference>
<dbReference type="GO" id="GO:0008444">
    <property type="term" value="F:CDP-diacylglycerol-glycerol-3-phosphate 3-phosphatidyltransferase activity"/>
    <property type="evidence" value="ECO:0007669"/>
    <property type="project" value="InterPro"/>
</dbReference>
<proteinExistence type="inferred from homology"/>
<evidence type="ECO:0000256" key="2">
    <source>
        <dbReference type="ARBA" id="ARBA00010441"/>
    </source>
</evidence>
<comment type="similarity">
    <text evidence="2 11">Belongs to the CDP-alcohol phosphatidyltransferase class-I family.</text>
</comment>
<evidence type="ECO:0000313" key="13">
    <source>
        <dbReference type="EMBL" id="TPW76405.1"/>
    </source>
</evidence>
<keyword evidence="3" id="KW-0444">Lipid biosynthesis</keyword>
<dbReference type="UniPathway" id="UPA00085"/>
<keyword evidence="14" id="KW-1185">Reference proteome</keyword>
<organism evidence="13 14">
    <name type="scientific">Schumannella soli</name>
    <dbReference type="NCBI Taxonomy" id="2590779"/>
    <lineage>
        <taxon>Bacteria</taxon>
        <taxon>Bacillati</taxon>
        <taxon>Actinomycetota</taxon>
        <taxon>Actinomycetes</taxon>
        <taxon>Micrococcales</taxon>
        <taxon>Microbacteriaceae</taxon>
        <taxon>Schumannella</taxon>
    </lineage>
</organism>
<dbReference type="AlphaFoldDB" id="A0A506Y2Z7"/>
<evidence type="ECO:0000256" key="11">
    <source>
        <dbReference type="RuleBase" id="RU003750"/>
    </source>
</evidence>
<dbReference type="PANTHER" id="PTHR14269">
    <property type="entry name" value="CDP-DIACYLGLYCEROL--GLYCEROL-3-PHOSPHATE 3-PHOSPHATIDYLTRANSFERASE-RELATED"/>
    <property type="match status" value="1"/>
</dbReference>
<dbReference type="PROSITE" id="PS00379">
    <property type="entry name" value="CDP_ALCOHOL_P_TRANSF"/>
    <property type="match status" value="1"/>
</dbReference>
<keyword evidence="7" id="KW-0443">Lipid metabolism</keyword>
<evidence type="ECO:0000256" key="1">
    <source>
        <dbReference type="ARBA" id="ARBA00004141"/>
    </source>
</evidence>
<comment type="subcellular location">
    <subcellularLocation>
        <location evidence="1">Membrane</location>
        <topology evidence="1">Multi-pass membrane protein</topology>
    </subcellularLocation>
</comment>
<dbReference type="InterPro" id="IPR004570">
    <property type="entry name" value="Phosphatidylglycerol_P_synth"/>
</dbReference>
<dbReference type="PANTHER" id="PTHR14269:SF62">
    <property type="entry name" value="CDP-DIACYLGLYCEROL--GLYCEROL-3-PHOSPHATE 3-PHOSPHATIDYLTRANSFERASE 1, CHLOROPLASTIC"/>
    <property type="match status" value="1"/>
</dbReference>
<dbReference type="Gene3D" id="1.20.120.1760">
    <property type="match status" value="1"/>
</dbReference>
<evidence type="ECO:0000256" key="12">
    <source>
        <dbReference type="SAM" id="Phobius"/>
    </source>
</evidence>
<comment type="caution">
    <text evidence="13">The sequence shown here is derived from an EMBL/GenBank/DDBJ whole genome shotgun (WGS) entry which is preliminary data.</text>
</comment>
<dbReference type="GO" id="GO:0016020">
    <property type="term" value="C:membrane"/>
    <property type="evidence" value="ECO:0007669"/>
    <property type="project" value="UniProtKB-SubCell"/>
</dbReference>
<keyword evidence="5 12" id="KW-0812">Transmembrane</keyword>
<keyword evidence="9" id="KW-0594">Phospholipid biosynthesis</keyword>
<evidence type="ECO:0000313" key="14">
    <source>
        <dbReference type="Proteomes" id="UP000316252"/>
    </source>
</evidence>
<evidence type="ECO:0000256" key="8">
    <source>
        <dbReference type="ARBA" id="ARBA00023136"/>
    </source>
</evidence>
<dbReference type="Proteomes" id="UP000316252">
    <property type="component" value="Unassembled WGS sequence"/>
</dbReference>
<evidence type="ECO:0000256" key="9">
    <source>
        <dbReference type="ARBA" id="ARBA00023209"/>
    </source>
</evidence>
<keyword evidence="8 12" id="KW-0472">Membrane</keyword>
<dbReference type="EMBL" id="VHQG01000002">
    <property type="protein sequence ID" value="TPW76405.1"/>
    <property type="molecule type" value="Genomic_DNA"/>
</dbReference>
<feature type="transmembrane region" description="Helical" evidence="12">
    <location>
        <begin position="86"/>
        <end position="108"/>
    </location>
</feature>
<gene>
    <name evidence="13" type="ORF">FJ657_11580</name>
</gene>
<keyword evidence="10" id="KW-1208">Phospholipid metabolism</keyword>
<keyword evidence="4 11" id="KW-0808">Transferase</keyword>
<sequence>MTRLVATGGQVTSVSTRIVTIPNILSFLRLLLIPLFLILVIAGEYAWAVVTIAVSSLTDFADGYIARRFGQVTRLGQLLDPLADRLFILSTLVGIAIAGIVPLWFLAIVVARDVLLIGIGIALANVGHGPLPVHHLGKMGTFCLLFAFPVLMLGAAFPEAVGVTAALGWAAAIWGAFLYWWAGLLYLRQALVLVRGSRVASPASSDRLDR</sequence>
<evidence type="ECO:0000256" key="5">
    <source>
        <dbReference type="ARBA" id="ARBA00022692"/>
    </source>
</evidence>
<name>A0A506Y2Z7_9MICO</name>
<dbReference type="PIRSF" id="PIRSF000847">
    <property type="entry name" value="Phos_ph_gly_syn"/>
    <property type="match status" value="1"/>
</dbReference>
<keyword evidence="6 12" id="KW-1133">Transmembrane helix</keyword>
<dbReference type="OrthoDB" id="9796672at2"/>
<evidence type="ECO:0000256" key="7">
    <source>
        <dbReference type="ARBA" id="ARBA00023098"/>
    </source>
</evidence>
<evidence type="ECO:0000256" key="3">
    <source>
        <dbReference type="ARBA" id="ARBA00022516"/>
    </source>
</evidence>
<dbReference type="GO" id="GO:0046474">
    <property type="term" value="P:glycerophospholipid biosynthetic process"/>
    <property type="evidence" value="ECO:0007669"/>
    <property type="project" value="TreeGrafter"/>
</dbReference>
<protein>
    <submittedName>
        <fullName evidence="13">CDP-alcohol phosphatidyltransferase family protein</fullName>
    </submittedName>
</protein>
<feature type="transmembrane region" description="Helical" evidence="12">
    <location>
        <begin position="21"/>
        <end position="39"/>
    </location>
</feature>
<dbReference type="Pfam" id="PF01066">
    <property type="entry name" value="CDP-OH_P_transf"/>
    <property type="match status" value="1"/>
</dbReference>
<dbReference type="InterPro" id="IPR043130">
    <property type="entry name" value="CDP-OH_PTrfase_TM_dom"/>
</dbReference>
<evidence type="ECO:0000256" key="6">
    <source>
        <dbReference type="ARBA" id="ARBA00022989"/>
    </source>
</evidence>